<gene>
    <name evidence="5" type="ORF">UFOVP200_4</name>
</gene>
<dbReference type="GO" id="GO:0004518">
    <property type="term" value="F:nuclease activity"/>
    <property type="evidence" value="ECO:0007669"/>
    <property type="project" value="UniProtKB-KW"/>
</dbReference>
<dbReference type="InterPro" id="IPR014883">
    <property type="entry name" value="VRR_NUC"/>
</dbReference>
<dbReference type="EMBL" id="LR798246">
    <property type="protein sequence ID" value="CAB5216864.1"/>
    <property type="molecule type" value="Genomic_DNA"/>
</dbReference>
<evidence type="ECO:0000313" key="5">
    <source>
        <dbReference type="EMBL" id="CAB5216864.1"/>
    </source>
</evidence>
<name>A0A6J7WHX7_9CAUD</name>
<keyword evidence="3" id="KW-0378">Hydrolase</keyword>
<evidence type="ECO:0000256" key="1">
    <source>
        <dbReference type="ARBA" id="ARBA00001946"/>
    </source>
</evidence>
<organism evidence="5">
    <name type="scientific">uncultured Caudovirales phage</name>
    <dbReference type="NCBI Taxonomy" id="2100421"/>
    <lineage>
        <taxon>Viruses</taxon>
        <taxon>Duplodnaviria</taxon>
        <taxon>Heunggongvirae</taxon>
        <taxon>Uroviricota</taxon>
        <taxon>Caudoviricetes</taxon>
        <taxon>Peduoviridae</taxon>
        <taxon>Maltschvirus</taxon>
        <taxon>Maltschvirus maltsch</taxon>
    </lineage>
</organism>
<dbReference type="Pfam" id="PF08774">
    <property type="entry name" value="VRR_NUC"/>
    <property type="match status" value="1"/>
</dbReference>
<dbReference type="SUPFAM" id="SSF52980">
    <property type="entry name" value="Restriction endonuclease-like"/>
    <property type="match status" value="1"/>
</dbReference>
<dbReference type="GO" id="GO:0016788">
    <property type="term" value="F:hydrolase activity, acting on ester bonds"/>
    <property type="evidence" value="ECO:0007669"/>
    <property type="project" value="InterPro"/>
</dbReference>
<feature type="domain" description="VRR-NUC" evidence="4">
    <location>
        <begin position="25"/>
        <end position="76"/>
    </location>
</feature>
<dbReference type="InterPro" id="IPR011335">
    <property type="entry name" value="Restrct_endonuc-II-like"/>
</dbReference>
<proteinExistence type="predicted"/>
<reference evidence="5" key="1">
    <citation type="submission" date="2020-05" db="EMBL/GenBank/DDBJ databases">
        <authorList>
            <person name="Chiriac C."/>
            <person name="Salcher M."/>
            <person name="Ghai R."/>
            <person name="Kavagutti S V."/>
        </authorList>
    </citation>
    <scope>NUCLEOTIDE SEQUENCE</scope>
</reference>
<protein>
    <submittedName>
        <fullName evidence="5">VRR-NUC domain containing protein</fullName>
    </submittedName>
</protein>
<dbReference type="InterPro" id="IPR011856">
    <property type="entry name" value="tRNA_endonuc-like_dom_sf"/>
</dbReference>
<dbReference type="Gene3D" id="3.40.1350.10">
    <property type="match status" value="1"/>
</dbReference>
<keyword evidence="2" id="KW-0540">Nuclease</keyword>
<accession>A0A6J7WHX7</accession>
<dbReference type="GO" id="GO:0003676">
    <property type="term" value="F:nucleic acid binding"/>
    <property type="evidence" value="ECO:0007669"/>
    <property type="project" value="InterPro"/>
</dbReference>
<comment type="cofactor">
    <cofactor evidence="1">
        <name>Mg(2+)</name>
        <dbReference type="ChEBI" id="CHEBI:18420"/>
    </cofactor>
</comment>
<evidence type="ECO:0000256" key="2">
    <source>
        <dbReference type="ARBA" id="ARBA00022722"/>
    </source>
</evidence>
<sequence length="79" mass="9147">MASKLQTKVIKDLEKQGYFVINLTRTNKNGISDLLALKENEKPLFIECKEKNDTIKPLQLYRGKEVVKYGCEFIVIKDI</sequence>
<evidence type="ECO:0000259" key="4">
    <source>
        <dbReference type="Pfam" id="PF08774"/>
    </source>
</evidence>
<evidence type="ECO:0000256" key="3">
    <source>
        <dbReference type="ARBA" id="ARBA00022801"/>
    </source>
</evidence>